<feature type="compositionally biased region" description="Basic and acidic residues" evidence="2">
    <location>
        <begin position="608"/>
        <end position="617"/>
    </location>
</feature>
<gene>
    <name evidence="4" type="ORF">CNMCM6106_008738</name>
</gene>
<sequence length="714" mass="81318">MLCLRTTRMLVKHYFTTGQAATPQDFQMFLSDFEGEETEGLDNSNRHESSQMLVDMTIEDDEHEHEYDGFLTELGEVDGTRMISILNDQSAYHFFTKDDIFQQRQADEQAMEVFTLDNRYSSDIFHGIMPDTGASGVSSAGEPQFRALCKLDSKVRLDTSRAGEQKIKFGDGDPKPSLGTADVDTPIGTITFHILPTNTPFLFCLKDMDAMGVELRNKKNVLERGDKRVPIVRKWGHPWMLLHNLEETAAWSHLTETELRQLHRRFGHPSVRRLTRILQRAGHEVNSQCIDYLTKFCHHCQMKGKSPGRFKFTLKDDYEFNYSVIIDILYLEGKPVLQVIDTATSFGAARFLKDMSARNAWDTLRTCWIDAYQGPPDYVVHDAGKNFTSAEFKQLASSMSIKVKEVPVESHNSVGKVERYHAPLRRAYEILREELKDEHVDREMILQMAVKAVNDSAGPDGIVPTLLVFGAYPRMTEMDPPSPSVVKRAEAIRAATKEVRRIHAERQVNDALAMRNGPNTITTLNLPLQSEVRVWREKGGWKGPYKLLAVDGETCTVDMPHGPTKFRSTIIKPYHREENPEEDEGRQQRGMAEDNQTDENVNSEPVEEPDRPVETQRRARGRPPGSKNKPKQETTIVRRSNRRSAPDHQDLEDQFINAIQERQDISMTLMTNKERADMELSIKLRNEGVITTPGSPFEQSQNKEIEGLIAKGVQ</sequence>
<dbReference type="InterPro" id="IPR001584">
    <property type="entry name" value="Integrase_cat-core"/>
</dbReference>
<dbReference type="Proteomes" id="UP000662466">
    <property type="component" value="Unassembled WGS sequence"/>
</dbReference>
<comment type="caution">
    <text evidence="4">The sequence shown here is derived from an EMBL/GenBank/DDBJ whole genome shotgun (WGS) entry which is preliminary data.</text>
</comment>
<evidence type="ECO:0000256" key="2">
    <source>
        <dbReference type="SAM" id="MobiDB-lite"/>
    </source>
</evidence>
<dbReference type="GO" id="GO:0003723">
    <property type="term" value="F:RNA binding"/>
    <property type="evidence" value="ECO:0007669"/>
    <property type="project" value="UniProtKB-KW"/>
</dbReference>
<name>A0A8H6V1R9_9EURO</name>
<reference evidence="4" key="1">
    <citation type="submission" date="2020-06" db="EMBL/GenBank/DDBJ databases">
        <title>Draft genome sequences of strains closely related to Aspergillus parafelis and Aspergillus hiratsukae.</title>
        <authorList>
            <person name="Dos Santos R.A.C."/>
            <person name="Rivero-Menendez O."/>
            <person name="Steenwyk J.L."/>
            <person name="Mead M.E."/>
            <person name="Goldman G.H."/>
            <person name="Alastruey-Izquierdo A."/>
            <person name="Rokas A."/>
        </authorList>
    </citation>
    <scope>NUCLEOTIDE SEQUENCE</scope>
    <source>
        <strain evidence="4">CNM-CM6106</strain>
    </source>
</reference>
<dbReference type="GO" id="GO:0005634">
    <property type="term" value="C:nucleus"/>
    <property type="evidence" value="ECO:0007669"/>
    <property type="project" value="UniProtKB-ARBA"/>
</dbReference>
<dbReference type="PANTHER" id="PTHR37984">
    <property type="entry name" value="PROTEIN CBG26694"/>
    <property type="match status" value="1"/>
</dbReference>
<organism evidence="4 5">
    <name type="scientific">Aspergillus hiratsukae</name>
    <dbReference type="NCBI Taxonomy" id="1194566"/>
    <lineage>
        <taxon>Eukaryota</taxon>
        <taxon>Fungi</taxon>
        <taxon>Dikarya</taxon>
        <taxon>Ascomycota</taxon>
        <taxon>Pezizomycotina</taxon>
        <taxon>Eurotiomycetes</taxon>
        <taxon>Eurotiomycetidae</taxon>
        <taxon>Eurotiales</taxon>
        <taxon>Aspergillaceae</taxon>
        <taxon>Aspergillus</taxon>
        <taxon>Aspergillus subgen. Fumigati</taxon>
    </lineage>
</organism>
<dbReference type="PANTHER" id="PTHR37984:SF5">
    <property type="entry name" value="PROTEIN NYNRIN-LIKE"/>
    <property type="match status" value="1"/>
</dbReference>
<evidence type="ECO:0000313" key="4">
    <source>
        <dbReference type="EMBL" id="KAF7174430.1"/>
    </source>
</evidence>
<proteinExistence type="predicted"/>
<protein>
    <recommendedName>
        <fullName evidence="3">Integrase catalytic domain-containing protein</fullName>
    </recommendedName>
</protein>
<accession>A0A8H6V1R9</accession>
<keyword evidence="1" id="KW-0694">RNA-binding</keyword>
<dbReference type="InterPro" id="IPR012337">
    <property type="entry name" value="RNaseH-like_sf"/>
</dbReference>
<feature type="domain" description="Integrase catalytic" evidence="3">
    <location>
        <begin position="303"/>
        <end position="481"/>
    </location>
</feature>
<feature type="region of interest" description="Disordered" evidence="2">
    <location>
        <begin position="557"/>
        <end position="651"/>
    </location>
</feature>
<dbReference type="Gene3D" id="3.30.420.10">
    <property type="entry name" value="Ribonuclease H-like superfamily/Ribonuclease H"/>
    <property type="match status" value="1"/>
</dbReference>
<evidence type="ECO:0000256" key="1">
    <source>
        <dbReference type="ARBA" id="ARBA00022884"/>
    </source>
</evidence>
<dbReference type="PROSITE" id="PS50994">
    <property type="entry name" value="INTEGRASE"/>
    <property type="match status" value="1"/>
</dbReference>
<dbReference type="GO" id="GO:0015074">
    <property type="term" value="P:DNA integration"/>
    <property type="evidence" value="ECO:0007669"/>
    <property type="project" value="InterPro"/>
</dbReference>
<dbReference type="AlphaFoldDB" id="A0A8H6V1R9"/>
<dbReference type="InterPro" id="IPR036397">
    <property type="entry name" value="RNaseH_sf"/>
</dbReference>
<dbReference type="InterPro" id="IPR050951">
    <property type="entry name" value="Retrovirus_Pol_polyprotein"/>
</dbReference>
<evidence type="ECO:0000313" key="5">
    <source>
        <dbReference type="Proteomes" id="UP000662466"/>
    </source>
</evidence>
<dbReference type="EMBL" id="JACBAF010001546">
    <property type="protein sequence ID" value="KAF7174430.1"/>
    <property type="molecule type" value="Genomic_DNA"/>
</dbReference>
<evidence type="ECO:0000259" key="3">
    <source>
        <dbReference type="PROSITE" id="PS50994"/>
    </source>
</evidence>
<dbReference type="SUPFAM" id="SSF53098">
    <property type="entry name" value="Ribonuclease H-like"/>
    <property type="match status" value="1"/>
</dbReference>
<feature type="region of interest" description="Disordered" evidence="2">
    <location>
        <begin position="690"/>
        <end position="714"/>
    </location>
</feature>